<dbReference type="NCBIfam" id="TIGR00350">
    <property type="entry name" value="lytR_cpsA_psr"/>
    <property type="match status" value="1"/>
</dbReference>
<keyword evidence="8" id="KW-1185">Reference proteome</keyword>
<dbReference type="EMBL" id="WEID01000109">
    <property type="protein sequence ID" value="KAB8126360.1"/>
    <property type="molecule type" value="Genomic_DNA"/>
</dbReference>
<evidence type="ECO:0000256" key="3">
    <source>
        <dbReference type="ARBA" id="ARBA00022968"/>
    </source>
</evidence>
<accession>A0A7C8GQV3</accession>
<name>A0A7C8GQV3_9BACI</name>
<protein>
    <submittedName>
        <fullName evidence="7">Transcriptional regulator LytR</fullName>
    </submittedName>
</protein>
<evidence type="ECO:0000313" key="8">
    <source>
        <dbReference type="Proteomes" id="UP000480246"/>
    </source>
</evidence>
<dbReference type="PANTHER" id="PTHR33392">
    <property type="entry name" value="POLYISOPRENYL-TEICHOIC ACID--PEPTIDOGLYCAN TEICHOIC ACID TRANSFERASE TAGU"/>
    <property type="match status" value="1"/>
</dbReference>
<evidence type="ECO:0000256" key="4">
    <source>
        <dbReference type="ARBA" id="ARBA00022989"/>
    </source>
</evidence>
<dbReference type="OrthoDB" id="27330at2"/>
<evidence type="ECO:0000259" key="6">
    <source>
        <dbReference type="Pfam" id="PF03816"/>
    </source>
</evidence>
<organism evidence="7 8">
    <name type="scientific">Gracilibacillus oryzae</name>
    <dbReference type="NCBI Taxonomy" id="1672701"/>
    <lineage>
        <taxon>Bacteria</taxon>
        <taxon>Bacillati</taxon>
        <taxon>Bacillota</taxon>
        <taxon>Bacilli</taxon>
        <taxon>Bacillales</taxon>
        <taxon>Bacillaceae</taxon>
        <taxon>Gracilibacillus</taxon>
    </lineage>
</organism>
<comment type="caution">
    <text evidence="7">The sequence shown here is derived from an EMBL/GenBank/DDBJ whole genome shotgun (WGS) entry which is preliminary data.</text>
</comment>
<dbReference type="GO" id="GO:0071555">
    <property type="term" value="P:cell wall organization"/>
    <property type="evidence" value="ECO:0007669"/>
    <property type="project" value="UniProtKB-KW"/>
</dbReference>
<dbReference type="AlphaFoldDB" id="A0A7C8GQV3"/>
<keyword evidence="2 5" id="KW-0812">Transmembrane</keyword>
<dbReference type="InterPro" id="IPR004474">
    <property type="entry name" value="LytR_CpsA_psr"/>
</dbReference>
<reference evidence="7 8" key="1">
    <citation type="submission" date="2019-10" db="EMBL/GenBank/DDBJ databases">
        <title>Gracilibacillus sp. nov. isolated from rice seeds.</title>
        <authorList>
            <person name="He S."/>
        </authorList>
    </citation>
    <scope>NUCLEOTIDE SEQUENCE [LARGE SCALE GENOMIC DNA]</scope>
    <source>
        <strain evidence="7 8">TD8</strain>
    </source>
</reference>
<evidence type="ECO:0000256" key="2">
    <source>
        <dbReference type="ARBA" id="ARBA00022692"/>
    </source>
</evidence>
<dbReference type="Pfam" id="PF03816">
    <property type="entry name" value="LytR_cpsA_psr"/>
    <property type="match status" value="1"/>
</dbReference>
<dbReference type="Proteomes" id="UP000480246">
    <property type="component" value="Unassembled WGS sequence"/>
</dbReference>
<keyword evidence="5" id="KW-0472">Membrane</keyword>
<feature type="transmembrane region" description="Helical" evidence="5">
    <location>
        <begin position="12"/>
        <end position="36"/>
    </location>
</feature>
<dbReference type="PANTHER" id="PTHR33392:SF6">
    <property type="entry name" value="POLYISOPRENYL-TEICHOIC ACID--PEPTIDOGLYCAN TEICHOIC ACID TRANSFERASE TAGU"/>
    <property type="match status" value="1"/>
</dbReference>
<evidence type="ECO:0000256" key="1">
    <source>
        <dbReference type="ARBA" id="ARBA00006068"/>
    </source>
</evidence>
<keyword evidence="4 5" id="KW-1133">Transmembrane helix</keyword>
<sequence length="307" mass="35018">MNNQRKRKKSTFWLWVVIGIVLITVLAGGSYVYSIYHNAKSTVNEKIHKEVVAIDKTLTNKKIDARESLNILLLGVDERTDDRGRSDAVMVLTLDPQHNQMQLISIPRDTRTEISGKGIQDKINHAYAFGGVDMSIDTVEEFLGIKLDFYIKMNMDGLSGLVDALGGITVNNDLDWHGSDGFHYHQGELHLDGMHTLGYVRMRKEDTSGDFGRTERQRQVIRAIVEKGISLQSITKINDVINVLGDNVTTNMKFHHMLDLMADYRDTRNNFTSYMLQGSGSIIDDTYYFIFNEEEIQKVYKMITEKN</sequence>
<proteinExistence type="inferred from homology"/>
<evidence type="ECO:0000313" key="7">
    <source>
        <dbReference type="EMBL" id="KAB8126360.1"/>
    </source>
</evidence>
<evidence type="ECO:0000256" key="5">
    <source>
        <dbReference type="SAM" id="Phobius"/>
    </source>
</evidence>
<dbReference type="InterPro" id="IPR050922">
    <property type="entry name" value="LytR/CpsA/Psr_CW_biosynth"/>
</dbReference>
<feature type="domain" description="Cell envelope-related transcriptional attenuator" evidence="6">
    <location>
        <begin position="85"/>
        <end position="227"/>
    </location>
</feature>
<dbReference type="RefSeq" id="WP_153406655.1">
    <property type="nucleotide sequence ID" value="NZ_ML762450.1"/>
</dbReference>
<dbReference type="Gene3D" id="3.40.630.190">
    <property type="entry name" value="LCP protein"/>
    <property type="match status" value="1"/>
</dbReference>
<comment type="similarity">
    <text evidence="1">Belongs to the LytR/CpsA/Psr (LCP) family.</text>
</comment>
<gene>
    <name evidence="7" type="ORF">F9U64_20050</name>
</gene>
<keyword evidence="3" id="KW-0735">Signal-anchor</keyword>